<dbReference type="AlphaFoldDB" id="T1AQC2"/>
<evidence type="ECO:0000313" key="1">
    <source>
        <dbReference type="EMBL" id="EQD58718.1"/>
    </source>
</evidence>
<reference evidence="1" key="1">
    <citation type="submission" date="2013-08" db="EMBL/GenBank/DDBJ databases">
        <authorList>
            <person name="Mendez C."/>
            <person name="Richter M."/>
            <person name="Ferrer M."/>
            <person name="Sanchez J."/>
        </authorList>
    </citation>
    <scope>NUCLEOTIDE SEQUENCE</scope>
</reference>
<sequence length="73" mass="8106">LRVSKIGTMKIIRHRQMQGKVKTMTIKREAGNYYAIFTAIIEKTIPEVKDANPVGIDVGLKTFAVLSDGTKIT</sequence>
<name>T1AQC2_9ZZZZ</name>
<dbReference type="EMBL" id="AUZY01005519">
    <property type="protein sequence ID" value="EQD58718.1"/>
    <property type="molecule type" value="Genomic_DNA"/>
</dbReference>
<reference evidence="1" key="2">
    <citation type="journal article" date="2014" name="ISME J.">
        <title>Microbial stratification in low pH oxic and suboxic macroscopic growths along an acid mine drainage.</title>
        <authorList>
            <person name="Mendez-Garcia C."/>
            <person name="Mesa V."/>
            <person name="Sprenger R.R."/>
            <person name="Richter M."/>
            <person name="Diez M.S."/>
            <person name="Solano J."/>
            <person name="Bargiela R."/>
            <person name="Golyshina O.V."/>
            <person name="Manteca A."/>
            <person name="Ramos J.L."/>
            <person name="Gallego J.R."/>
            <person name="Llorente I."/>
            <person name="Martins Dos Santos V.A."/>
            <person name="Jensen O.N."/>
            <person name="Pelaez A.I."/>
            <person name="Sanchez J."/>
            <person name="Ferrer M."/>
        </authorList>
    </citation>
    <scope>NUCLEOTIDE SEQUENCE</scope>
</reference>
<gene>
    <name evidence="1" type="ORF">B1B_08465</name>
</gene>
<protein>
    <submittedName>
        <fullName evidence="1">IS605 family transposase OrfB</fullName>
    </submittedName>
</protein>
<comment type="caution">
    <text evidence="1">The sequence shown here is derived from an EMBL/GenBank/DDBJ whole genome shotgun (WGS) entry which is preliminary data.</text>
</comment>
<feature type="non-terminal residue" evidence="1">
    <location>
        <position position="1"/>
    </location>
</feature>
<accession>T1AQC2</accession>
<organism evidence="1">
    <name type="scientific">mine drainage metagenome</name>
    <dbReference type="NCBI Taxonomy" id="410659"/>
    <lineage>
        <taxon>unclassified sequences</taxon>
        <taxon>metagenomes</taxon>
        <taxon>ecological metagenomes</taxon>
    </lineage>
</organism>
<feature type="non-terminal residue" evidence="1">
    <location>
        <position position="73"/>
    </location>
</feature>
<proteinExistence type="predicted"/>